<evidence type="ECO:0000256" key="9">
    <source>
        <dbReference type="ARBA" id="ARBA00022786"/>
    </source>
</evidence>
<keyword evidence="9" id="KW-0833">Ubl conjugation pathway</keyword>
<gene>
    <name evidence="18" type="ORF">POPTR_005G071300</name>
</gene>
<keyword evidence="5" id="KW-0808">Transferase</keyword>
<comment type="similarity">
    <text evidence="13">Belongs to the RING-type zinc finger family. ATL subfamily.</text>
</comment>
<evidence type="ECO:0000256" key="14">
    <source>
        <dbReference type="PROSITE-ProRule" id="PRU00175"/>
    </source>
</evidence>
<dbReference type="InParanoid" id="A0A2K2ACT2"/>
<evidence type="ECO:0000256" key="7">
    <source>
        <dbReference type="ARBA" id="ARBA00022723"/>
    </source>
</evidence>
<feature type="region of interest" description="Disordered" evidence="15">
    <location>
        <begin position="359"/>
        <end position="421"/>
    </location>
</feature>
<dbReference type="AlphaFoldDB" id="A0A2K2ACT2"/>
<keyword evidence="8 14" id="KW-0863">Zinc-finger</keyword>
<evidence type="ECO:0000256" key="6">
    <source>
        <dbReference type="ARBA" id="ARBA00022692"/>
    </source>
</evidence>
<evidence type="ECO:0000256" key="13">
    <source>
        <dbReference type="ARBA" id="ARBA00024209"/>
    </source>
</evidence>
<dbReference type="FunFam" id="3.30.40.10:FF:000233">
    <property type="entry name" value="RING-H2 finger protein ATL54"/>
    <property type="match status" value="1"/>
</dbReference>
<feature type="domain" description="RING-type" evidence="17">
    <location>
        <begin position="169"/>
        <end position="211"/>
    </location>
</feature>
<keyword evidence="6 16" id="KW-0812">Transmembrane</keyword>
<dbReference type="SMART" id="SM00184">
    <property type="entry name" value="RING"/>
    <property type="match status" value="1"/>
</dbReference>
<dbReference type="PANTHER" id="PTHR46913:SF19">
    <property type="entry name" value="RING-TYPE E3 UBIQUITIN TRANSFERASE"/>
    <property type="match status" value="1"/>
</dbReference>
<dbReference type="UniPathway" id="UPA00143"/>
<dbReference type="PROSITE" id="PS50089">
    <property type="entry name" value="ZF_RING_2"/>
    <property type="match status" value="1"/>
</dbReference>
<dbReference type="PANTHER" id="PTHR46913">
    <property type="entry name" value="RING-H2 FINGER PROTEIN ATL16"/>
    <property type="match status" value="1"/>
</dbReference>
<evidence type="ECO:0000256" key="10">
    <source>
        <dbReference type="ARBA" id="ARBA00022833"/>
    </source>
</evidence>
<keyword evidence="7" id="KW-0479">Metal-binding</keyword>
<dbReference type="GO" id="GO:0008270">
    <property type="term" value="F:zinc ion binding"/>
    <property type="evidence" value="ECO:0007669"/>
    <property type="project" value="UniProtKB-KW"/>
</dbReference>
<organism evidence="18 19">
    <name type="scientific">Populus trichocarpa</name>
    <name type="common">Western balsam poplar</name>
    <name type="synonym">Populus balsamifera subsp. trichocarpa</name>
    <dbReference type="NCBI Taxonomy" id="3694"/>
    <lineage>
        <taxon>Eukaryota</taxon>
        <taxon>Viridiplantae</taxon>
        <taxon>Streptophyta</taxon>
        <taxon>Embryophyta</taxon>
        <taxon>Tracheophyta</taxon>
        <taxon>Spermatophyta</taxon>
        <taxon>Magnoliopsida</taxon>
        <taxon>eudicotyledons</taxon>
        <taxon>Gunneridae</taxon>
        <taxon>Pentapetalae</taxon>
        <taxon>rosids</taxon>
        <taxon>fabids</taxon>
        <taxon>Malpighiales</taxon>
        <taxon>Salicaceae</taxon>
        <taxon>Saliceae</taxon>
        <taxon>Populus</taxon>
    </lineage>
</organism>
<evidence type="ECO:0000256" key="3">
    <source>
        <dbReference type="ARBA" id="ARBA00004906"/>
    </source>
</evidence>
<dbReference type="CDD" id="cd16461">
    <property type="entry name" value="RING-H2_EL5-like"/>
    <property type="match status" value="1"/>
</dbReference>
<evidence type="ECO:0000256" key="15">
    <source>
        <dbReference type="SAM" id="MobiDB-lite"/>
    </source>
</evidence>
<proteinExistence type="inferred from homology"/>
<dbReference type="InterPro" id="IPR044600">
    <property type="entry name" value="ATL1/ATL16-like"/>
</dbReference>
<accession>A0A2K2ACT2</accession>
<dbReference type="FunCoup" id="A0A2K2ACT2">
    <property type="interactions" value="19"/>
</dbReference>
<keyword evidence="12 16" id="KW-0472">Membrane</keyword>
<feature type="compositionally biased region" description="Polar residues" evidence="15">
    <location>
        <begin position="243"/>
        <end position="258"/>
    </location>
</feature>
<dbReference type="GO" id="GO:0061630">
    <property type="term" value="F:ubiquitin protein ligase activity"/>
    <property type="evidence" value="ECO:0007669"/>
    <property type="project" value="UniProtKB-EC"/>
</dbReference>
<dbReference type="SMART" id="SM01197">
    <property type="entry name" value="FANCL_C"/>
    <property type="match status" value="1"/>
</dbReference>
<dbReference type="GO" id="GO:0016567">
    <property type="term" value="P:protein ubiquitination"/>
    <property type="evidence" value="ECO:0000318"/>
    <property type="project" value="GO_Central"/>
</dbReference>
<evidence type="ECO:0000256" key="2">
    <source>
        <dbReference type="ARBA" id="ARBA00004167"/>
    </source>
</evidence>
<feature type="transmembrane region" description="Helical" evidence="16">
    <location>
        <begin position="78"/>
        <end position="101"/>
    </location>
</feature>
<evidence type="ECO:0000256" key="1">
    <source>
        <dbReference type="ARBA" id="ARBA00000900"/>
    </source>
</evidence>
<dbReference type="Pfam" id="PF13639">
    <property type="entry name" value="zf-RING_2"/>
    <property type="match status" value="1"/>
</dbReference>
<evidence type="ECO:0000256" key="5">
    <source>
        <dbReference type="ARBA" id="ARBA00022679"/>
    </source>
</evidence>
<dbReference type="Gene3D" id="3.30.40.10">
    <property type="entry name" value="Zinc/RING finger domain, C3HC4 (zinc finger)"/>
    <property type="match status" value="1"/>
</dbReference>
<evidence type="ECO:0000256" key="16">
    <source>
        <dbReference type="SAM" id="Phobius"/>
    </source>
</evidence>
<comment type="pathway">
    <text evidence="3">Protein modification; protein ubiquitination.</text>
</comment>
<feature type="region of interest" description="Disordered" evidence="15">
    <location>
        <begin position="229"/>
        <end position="268"/>
    </location>
</feature>
<evidence type="ECO:0000313" key="18">
    <source>
        <dbReference type="EMBL" id="PNT35343.1"/>
    </source>
</evidence>
<evidence type="ECO:0000256" key="4">
    <source>
        <dbReference type="ARBA" id="ARBA00012483"/>
    </source>
</evidence>
<comment type="subcellular location">
    <subcellularLocation>
        <location evidence="2">Membrane</location>
        <topology evidence="2">Single-pass membrane protein</topology>
    </subcellularLocation>
</comment>
<dbReference type="EC" id="2.3.2.27" evidence="4"/>
<dbReference type="EMBL" id="CM009294">
    <property type="protein sequence ID" value="PNT35343.1"/>
    <property type="molecule type" value="Genomic_DNA"/>
</dbReference>
<keyword evidence="11 16" id="KW-1133">Transmembrane helix</keyword>
<protein>
    <recommendedName>
        <fullName evidence="4">RING-type E3 ubiquitin transferase</fullName>
        <ecNumber evidence="4">2.3.2.27</ecNumber>
    </recommendedName>
</protein>
<name>A0A2K2ACT2_POPTR</name>
<feature type="compositionally biased region" description="Low complexity" evidence="15">
    <location>
        <begin position="401"/>
        <end position="414"/>
    </location>
</feature>
<dbReference type="InterPro" id="IPR013083">
    <property type="entry name" value="Znf_RING/FYVE/PHD"/>
</dbReference>
<keyword evidence="10" id="KW-0862">Zinc</keyword>
<dbReference type="GO" id="GO:0016020">
    <property type="term" value="C:membrane"/>
    <property type="evidence" value="ECO:0007669"/>
    <property type="project" value="UniProtKB-SubCell"/>
</dbReference>
<evidence type="ECO:0000259" key="17">
    <source>
        <dbReference type="PROSITE" id="PS50089"/>
    </source>
</evidence>
<dbReference type="SUPFAM" id="SSF57850">
    <property type="entry name" value="RING/U-box"/>
    <property type="match status" value="1"/>
</dbReference>
<comment type="catalytic activity">
    <reaction evidence="1">
        <text>S-ubiquitinyl-[E2 ubiquitin-conjugating enzyme]-L-cysteine + [acceptor protein]-L-lysine = [E2 ubiquitin-conjugating enzyme]-L-cysteine + N(6)-ubiquitinyl-[acceptor protein]-L-lysine.</text>
        <dbReference type="EC" id="2.3.2.27"/>
    </reaction>
</comment>
<evidence type="ECO:0000256" key="11">
    <source>
        <dbReference type="ARBA" id="ARBA00022989"/>
    </source>
</evidence>
<evidence type="ECO:0000256" key="8">
    <source>
        <dbReference type="ARBA" id="ARBA00022771"/>
    </source>
</evidence>
<sequence>MQMHIYPCFLSLLSCFCEKMEFDRRELLSSKKSLIANYKTRLEISVEHHDLPPKQPTIFSPPLPEDLNQNHVSKTSTTIMACVFGGSLLLGILCIVSRLYYNRRINSRRSRSLPVVFGTQEAFLDEDQGPENNRHIWYINFFGLQQSVIDSITVFKYKKDEGLIDGTECSVCLTEFQEDESLRLLPKCSHAFHTPCIDTWLRTHKNCPLCRSPIVSDNFVSQVALPVPTTSDMSSREEPQMEISENSTPTGLRSSNQAGEEGSSEVRNGEETICGLPIEDNTSAGNSSFCSNHSISRNPRIRSDLVDNKLVVVESEMQTLRRSVSLDFSAASAVYNVVANVVPGKCHANSDSLLVQPKQPKTKNVAKRGSSGNLGFHKLMKNSSKGRSLQKGPISMKRSFSTSGKSLSSRCSRSQNTIRSF</sequence>
<evidence type="ECO:0000313" key="19">
    <source>
        <dbReference type="Proteomes" id="UP000006729"/>
    </source>
</evidence>
<reference evidence="18 19" key="1">
    <citation type="journal article" date="2006" name="Science">
        <title>The genome of black cottonwood, Populus trichocarpa (Torr. &amp; Gray).</title>
        <authorList>
            <person name="Tuskan G.A."/>
            <person name="Difazio S."/>
            <person name="Jansson S."/>
            <person name="Bohlmann J."/>
            <person name="Grigoriev I."/>
            <person name="Hellsten U."/>
            <person name="Putnam N."/>
            <person name="Ralph S."/>
            <person name="Rombauts S."/>
            <person name="Salamov A."/>
            <person name="Schein J."/>
            <person name="Sterck L."/>
            <person name="Aerts A."/>
            <person name="Bhalerao R.R."/>
            <person name="Bhalerao R.P."/>
            <person name="Blaudez D."/>
            <person name="Boerjan W."/>
            <person name="Brun A."/>
            <person name="Brunner A."/>
            <person name="Busov V."/>
            <person name="Campbell M."/>
            <person name="Carlson J."/>
            <person name="Chalot M."/>
            <person name="Chapman J."/>
            <person name="Chen G.L."/>
            <person name="Cooper D."/>
            <person name="Coutinho P.M."/>
            <person name="Couturier J."/>
            <person name="Covert S."/>
            <person name="Cronk Q."/>
            <person name="Cunningham R."/>
            <person name="Davis J."/>
            <person name="Degroeve S."/>
            <person name="Dejardin A."/>
            <person name="Depamphilis C."/>
            <person name="Detter J."/>
            <person name="Dirks B."/>
            <person name="Dubchak I."/>
            <person name="Duplessis S."/>
            <person name="Ehlting J."/>
            <person name="Ellis B."/>
            <person name="Gendler K."/>
            <person name="Goodstein D."/>
            <person name="Gribskov M."/>
            <person name="Grimwood J."/>
            <person name="Groover A."/>
            <person name="Gunter L."/>
            <person name="Hamberger B."/>
            <person name="Heinze B."/>
            <person name="Helariutta Y."/>
            <person name="Henrissat B."/>
            <person name="Holligan D."/>
            <person name="Holt R."/>
            <person name="Huang W."/>
            <person name="Islam-Faridi N."/>
            <person name="Jones S."/>
            <person name="Jones-Rhoades M."/>
            <person name="Jorgensen R."/>
            <person name="Joshi C."/>
            <person name="Kangasjarvi J."/>
            <person name="Karlsson J."/>
            <person name="Kelleher C."/>
            <person name="Kirkpatrick R."/>
            <person name="Kirst M."/>
            <person name="Kohler A."/>
            <person name="Kalluri U."/>
            <person name="Larimer F."/>
            <person name="Leebens-Mack J."/>
            <person name="Leple J.C."/>
            <person name="Locascio P."/>
            <person name="Lou Y."/>
            <person name="Lucas S."/>
            <person name="Martin F."/>
            <person name="Montanini B."/>
            <person name="Napoli C."/>
            <person name="Nelson D.R."/>
            <person name="Nelson C."/>
            <person name="Nieminen K."/>
            <person name="Nilsson O."/>
            <person name="Pereda V."/>
            <person name="Peter G."/>
            <person name="Philippe R."/>
            <person name="Pilate G."/>
            <person name="Poliakov A."/>
            <person name="Razumovskaya J."/>
            <person name="Richardson P."/>
            <person name="Rinaldi C."/>
            <person name="Ritland K."/>
            <person name="Rouze P."/>
            <person name="Ryaboy D."/>
            <person name="Schmutz J."/>
            <person name="Schrader J."/>
            <person name="Segerman B."/>
            <person name="Shin H."/>
            <person name="Siddiqui A."/>
            <person name="Sterky F."/>
            <person name="Terry A."/>
            <person name="Tsai C.J."/>
            <person name="Uberbacher E."/>
            <person name="Unneberg P."/>
            <person name="Vahala J."/>
            <person name="Wall K."/>
            <person name="Wessler S."/>
            <person name="Yang G."/>
            <person name="Yin T."/>
            <person name="Douglas C."/>
            <person name="Marra M."/>
            <person name="Sandberg G."/>
            <person name="Van de Peer Y."/>
            <person name="Rokhsar D."/>
        </authorList>
    </citation>
    <scope>NUCLEOTIDE SEQUENCE [LARGE SCALE GENOMIC DNA]</scope>
    <source>
        <strain evidence="19">cv. Nisqually</strain>
    </source>
</reference>
<dbReference type="Proteomes" id="UP000006729">
    <property type="component" value="Chromosome 5"/>
</dbReference>
<evidence type="ECO:0000256" key="12">
    <source>
        <dbReference type="ARBA" id="ARBA00023136"/>
    </source>
</evidence>
<dbReference type="InterPro" id="IPR001841">
    <property type="entry name" value="Znf_RING"/>
</dbReference>
<keyword evidence="19" id="KW-1185">Reference proteome</keyword>